<name>K2AY14_9BACT</name>
<accession>K2AY14</accession>
<gene>
    <name evidence="1" type="ORF">ACD_49C00026G0006</name>
</gene>
<dbReference type="AlphaFoldDB" id="K2AY14"/>
<dbReference type="EMBL" id="AMFJ01021612">
    <property type="protein sequence ID" value="EKD66631.1"/>
    <property type="molecule type" value="Genomic_DNA"/>
</dbReference>
<comment type="caution">
    <text evidence="1">The sequence shown here is derived from an EMBL/GenBank/DDBJ whole genome shotgun (WGS) entry which is preliminary data.</text>
</comment>
<proteinExistence type="predicted"/>
<organism evidence="1">
    <name type="scientific">uncultured bacterium</name>
    <name type="common">gcode 4</name>
    <dbReference type="NCBI Taxonomy" id="1234023"/>
    <lineage>
        <taxon>Bacteria</taxon>
        <taxon>environmental samples</taxon>
    </lineage>
</organism>
<sequence length="103" mass="12696">MKNSWDNWWNNFIEWPENTWKKVASDTRAKVYWVYFVASVENKKTGEFEEEFQYSTLSEDDYKKILETKHNINPPDRIEVDVRDWFWHFSKAQLWVKGTYLVH</sequence>
<protein>
    <submittedName>
        <fullName evidence="1">Uncharacterized protein</fullName>
    </submittedName>
</protein>
<reference evidence="1" key="1">
    <citation type="journal article" date="2012" name="Science">
        <title>Fermentation, hydrogen, and sulfur metabolism in multiple uncultivated bacterial phyla.</title>
        <authorList>
            <person name="Wrighton K.C."/>
            <person name="Thomas B.C."/>
            <person name="Sharon I."/>
            <person name="Miller C.S."/>
            <person name="Castelle C.J."/>
            <person name="VerBerkmoes N.C."/>
            <person name="Wilkins M.J."/>
            <person name="Hettich R.L."/>
            <person name="Lipton M.S."/>
            <person name="Williams K.H."/>
            <person name="Long P.E."/>
            <person name="Banfield J.F."/>
        </authorList>
    </citation>
    <scope>NUCLEOTIDE SEQUENCE [LARGE SCALE GENOMIC DNA]</scope>
</reference>
<evidence type="ECO:0000313" key="1">
    <source>
        <dbReference type="EMBL" id="EKD66631.1"/>
    </source>
</evidence>